<reference evidence="2" key="2">
    <citation type="submission" date="2025-08" db="UniProtKB">
        <authorList>
            <consortium name="RefSeq"/>
        </authorList>
    </citation>
    <scope>IDENTIFICATION</scope>
    <source>
        <tissue evidence="2">Leaf</tissue>
    </source>
</reference>
<dbReference type="AlphaFoldDB" id="A0A1U7Y1G1"/>
<keyword evidence="1" id="KW-1185">Reference proteome</keyword>
<evidence type="ECO:0000313" key="2">
    <source>
        <dbReference type="RefSeq" id="XP_009795781.1"/>
    </source>
</evidence>
<name>A0A1U7Y1G1_NICSY</name>
<dbReference type="eggNOG" id="ENOG502R6G9">
    <property type="taxonomic scope" value="Eukaryota"/>
</dbReference>
<reference evidence="1" key="1">
    <citation type="journal article" date="2013" name="Genome Biol.">
        <title>Reference genomes and transcriptomes of Nicotiana sylvestris and Nicotiana tomentosiformis.</title>
        <authorList>
            <person name="Sierro N."/>
            <person name="Battey J.N."/>
            <person name="Ouadi S."/>
            <person name="Bovet L."/>
            <person name="Goepfert S."/>
            <person name="Bakaher N."/>
            <person name="Peitsch M.C."/>
            <person name="Ivanov N.V."/>
        </authorList>
    </citation>
    <scope>NUCLEOTIDE SEQUENCE [LARGE SCALE GENOMIC DNA]</scope>
</reference>
<evidence type="ECO:0000313" key="1">
    <source>
        <dbReference type="Proteomes" id="UP000189701"/>
    </source>
</evidence>
<dbReference type="RefSeq" id="XP_009795781.1">
    <property type="nucleotide sequence ID" value="XM_009797479.1"/>
</dbReference>
<gene>
    <name evidence="2" type="primary">LOC104242430</name>
</gene>
<accession>A0A1U7Y1G1</accession>
<protein>
    <submittedName>
        <fullName evidence="2">Uncharacterized protein LOC104242430</fullName>
    </submittedName>
</protein>
<dbReference type="STRING" id="4096.A0A1U7Y1G1"/>
<proteinExistence type="predicted"/>
<dbReference type="PANTHER" id="PTHR36059:SF2">
    <property type="entry name" value="OS02G0175800 PROTEIN"/>
    <property type="match status" value="1"/>
</dbReference>
<organism evidence="1 2">
    <name type="scientific">Nicotiana sylvestris</name>
    <name type="common">Wood tobacco</name>
    <name type="synonym">South American tobacco</name>
    <dbReference type="NCBI Taxonomy" id="4096"/>
    <lineage>
        <taxon>Eukaryota</taxon>
        <taxon>Viridiplantae</taxon>
        <taxon>Streptophyta</taxon>
        <taxon>Embryophyta</taxon>
        <taxon>Tracheophyta</taxon>
        <taxon>Spermatophyta</taxon>
        <taxon>Magnoliopsida</taxon>
        <taxon>eudicotyledons</taxon>
        <taxon>Gunneridae</taxon>
        <taxon>Pentapetalae</taxon>
        <taxon>asterids</taxon>
        <taxon>lamiids</taxon>
        <taxon>Solanales</taxon>
        <taxon>Solanaceae</taxon>
        <taxon>Nicotianoideae</taxon>
        <taxon>Nicotianeae</taxon>
        <taxon>Nicotiana</taxon>
    </lineage>
</organism>
<dbReference type="Proteomes" id="UP000189701">
    <property type="component" value="Unplaced"/>
</dbReference>
<sequence length="64" mass="7515">MISYVRRFIAKGLDNYHSRYIITSSVEPVYHVCFGGMAFSYLVALPEELRHLEHKKHQESHGKH</sequence>
<dbReference type="PANTHER" id="PTHR36059">
    <property type="entry name" value="OS02G0175800 PROTEIN"/>
    <property type="match status" value="1"/>
</dbReference>